<keyword evidence="1 7" id="KW-1003">Cell membrane</keyword>
<evidence type="ECO:0000256" key="7">
    <source>
        <dbReference type="RuleBase" id="RU362064"/>
    </source>
</evidence>
<keyword evidence="5 7" id="KW-0975">Bacterial flagellum</keyword>
<evidence type="ECO:0000313" key="8">
    <source>
        <dbReference type="EMBL" id="QDW67767.1"/>
    </source>
</evidence>
<evidence type="ECO:0000256" key="2">
    <source>
        <dbReference type="ARBA" id="ARBA00022692"/>
    </source>
</evidence>
<organism evidence="8 9">
    <name type="scientific">Luteimonas granuli</name>
    <dbReference type="NCBI Taxonomy" id="1176533"/>
    <lineage>
        <taxon>Bacteria</taxon>
        <taxon>Pseudomonadati</taxon>
        <taxon>Pseudomonadota</taxon>
        <taxon>Gammaproteobacteria</taxon>
        <taxon>Lysobacterales</taxon>
        <taxon>Lysobacteraceae</taxon>
        <taxon>Luteimonas</taxon>
    </lineage>
</organism>
<keyword evidence="9" id="KW-1185">Reference proteome</keyword>
<gene>
    <name evidence="8" type="primary">fliO</name>
    <name evidence="8" type="ORF">FPZ22_00360</name>
</gene>
<dbReference type="AlphaFoldDB" id="A0A518N774"/>
<proteinExistence type="inferred from homology"/>
<accession>A0A518N774</accession>
<name>A0A518N774_9GAMM</name>
<evidence type="ECO:0000256" key="3">
    <source>
        <dbReference type="ARBA" id="ARBA00022989"/>
    </source>
</evidence>
<keyword evidence="8" id="KW-0966">Cell projection</keyword>
<dbReference type="OrthoDB" id="5741235at2"/>
<dbReference type="GO" id="GO:0044781">
    <property type="term" value="P:bacterial-type flagellum organization"/>
    <property type="evidence" value="ECO:0007669"/>
    <property type="project" value="UniProtKB-UniRule"/>
</dbReference>
<evidence type="ECO:0000256" key="5">
    <source>
        <dbReference type="ARBA" id="ARBA00023143"/>
    </source>
</evidence>
<dbReference type="RefSeq" id="WP_144893792.1">
    <property type="nucleotide sequence ID" value="NZ_CP042218.1"/>
</dbReference>
<dbReference type="GO" id="GO:0009425">
    <property type="term" value="C:bacterial-type flagellum basal body"/>
    <property type="evidence" value="ECO:0007669"/>
    <property type="project" value="UniProtKB-SubCell"/>
</dbReference>
<comment type="similarity">
    <text evidence="6 7">Belongs to the FliO/MopB family.</text>
</comment>
<dbReference type="PANTHER" id="PTHR38766">
    <property type="entry name" value="FLAGELLAR PROTEIN FLIO"/>
    <property type="match status" value="1"/>
</dbReference>
<evidence type="ECO:0000256" key="1">
    <source>
        <dbReference type="ARBA" id="ARBA00022475"/>
    </source>
</evidence>
<keyword evidence="2 7" id="KW-0812">Transmembrane</keyword>
<comment type="subcellular location">
    <subcellularLocation>
        <location evidence="7">Cell membrane</location>
    </subcellularLocation>
    <subcellularLocation>
        <location evidence="7">Bacterial flagellum basal body</location>
    </subcellularLocation>
</comment>
<feature type="transmembrane region" description="Helical" evidence="7">
    <location>
        <begin position="27"/>
        <end position="48"/>
    </location>
</feature>
<dbReference type="KEGG" id="lug:FPZ22_00360"/>
<evidence type="ECO:0000256" key="4">
    <source>
        <dbReference type="ARBA" id="ARBA00023136"/>
    </source>
</evidence>
<dbReference type="InterPro" id="IPR052205">
    <property type="entry name" value="FliO/MopB"/>
</dbReference>
<evidence type="ECO:0000313" key="9">
    <source>
        <dbReference type="Proteomes" id="UP000316584"/>
    </source>
</evidence>
<dbReference type="NCBIfam" id="TIGR03500">
    <property type="entry name" value="FliO_TIGR"/>
    <property type="match status" value="1"/>
</dbReference>
<reference evidence="8 9" key="1">
    <citation type="submission" date="2019-07" db="EMBL/GenBank/DDBJ databases">
        <title>Full genome sequence of Luteimonas sp. Gr-4.</title>
        <authorList>
            <person name="Im W.-T."/>
        </authorList>
    </citation>
    <scope>NUCLEOTIDE SEQUENCE [LARGE SCALE GENOMIC DNA]</scope>
    <source>
        <strain evidence="8 9">Gr-4</strain>
    </source>
</reference>
<dbReference type="Pfam" id="PF04347">
    <property type="entry name" value="FliO"/>
    <property type="match status" value="1"/>
</dbReference>
<keyword evidence="3 7" id="KW-1133">Transmembrane helix</keyword>
<keyword evidence="8" id="KW-0969">Cilium</keyword>
<dbReference type="PANTHER" id="PTHR38766:SF1">
    <property type="entry name" value="FLAGELLAR PROTEIN FLIO"/>
    <property type="match status" value="1"/>
</dbReference>
<dbReference type="EMBL" id="CP042218">
    <property type="protein sequence ID" value="QDW67767.1"/>
    <property type="molecule type" value="Genomic_DNA"/>
</dbReference>
<keyword evidence="8" id="KW-0282">Flagellum</keyword>
<dbReference type="Proteomes" id="UP000316584">
    <property type="component" value="Chromosome"/>
</dbReference>
<dbReference type="GO" id="GO:0005886">
    <property type="term" value="C:plasma membrane"/>
    <property type="evidence" value="ECO:0007669"/>
    <property type="project" value="UniProtKB-SubCell"/>
</dbReference>
<evidence type="ECO:0000256" key="6">
    <source>
        <dbReference type="ARBA" id="ARBA00037937"/>
    </source>
</evidence>
<dbReference type="InterPro" id="IPR022781">
    <property type="entry name" value="Flagellar_biosynth_FliO"/>
</dbReference>
<sequence>MQASAVAANVTADAVQVGAHAPTTPGLGGAFVALLLVLGLILGMAWLLKRLPGAGLRQADGLRVVASIPLGTRERAAVVQVGNEQLLLGIGAGGVRTLHRLPEPLPQAGTTSLQPRLPDFRQLLAQRLRKAS</sequence>
<keyword evidence="4 7" id="KW-0472">Membrane</keyword>
<protein>
    <recommendedName>
        <fullName evidence="7">Flagellar protein</fullName>
    </recommendedName>
</protein>